<dbReference type="OrthoDB" id="10070415at2759"/>
<evidence type="ECO:0000313" key="1">
    <source>
        <dbReference type="EMBL" id="VDN40469.1"/>
    </source>
</evidence>
<dbReference type="AlphaFoldDB" id="A0A3P7RIC8"/>
<reference evidence="1 2" key="1">
    <citation type="submission" date="2018-11" db="EMBL/GenBank/DDBJ databases">
        <authorList>
            <consortium name="Pathogen Informatics"/>
        </authorList>
    </citation>
    <scope>NUCLEOTIDE SEQUENCE [LARGE SCALE GENOMIC DNA]</scope>
</reference>
<keyword evidence="2" id="KW-1185">Reference proteome</keyword>
<accession>A0A3P7RIC8</accession>
<sequence length="86" mass="9771">MRTHLYTTFFDPRKAFHTVNRHGLWEVMYEVGCPEQFTHMLRQLHDGMMAHVTDYGTVSEAIAVTNEVKQGCVLCPPSLVSCSLPC</sequence>
<name>A0A3P7RIC8_DIBLA</name>
<proteinExistence type="predicted"/>
<organism evidence="1 2">
    <name type="scientific">Dibothriocephalus latus</name>
    <name type="common">Fish tapeworm</name>
    <name type="synonym">Diphyllobothrium latum</name>
    <dbReference type="NCBI Taxonomy" id="60516"/>
    <lineage>
        <taxon>Eukaryota</taxon>
        <taxon>Metazoa</taxon>
        <taxon>Spiralia</taxon>
        <taxon>Lophotrochozoa</taxon>
        <taxon>Platyhelminthes</taxon>
        <taxon>Cestoda</taxon>
        <taxon>Eucestoda</taxon>
        <taxon>Diphyllobothriidea</taxon>
        <taxon>Diphyllobothriidae</taxon>
        <taxon>Dibothriocephalus</taxon>
    </lineage>
</organism>
<gene>
    <name evidence="1" type="ORF">DILT_LOCUS18252</name>
</gene>
<evidence type="ECO:0000313" key="2">
    <source>
        <dbReference type="Proteomes" id="UP000281553"/>
    </source>
</evidence>
<protein>
    <submittedName>
        <fullName evidence="1">Uncharacterized protein</fullName>
    </submittedName>
</protein>
<dbReference type="Proteomes" id="UP000281553">
    <property type="component" value="Unassembled WGS sequence"/>
</dbReference>
<dbReference type="PANTHER" id="PTHR47027:SF26">
    <property type="entry name" value="REVERSE TRANSCRIPTASE DOMAIN-CONTAINING PROTEIN"/>
    <property type="match status" value="1"/>
</dbReference>
<dbReference type="EMBL" id="UYRU01098710">
    <property type="protein sequence ID" value="VDN40469.1"/>
    <property type="molecule type" value="Genomic_DNA"/>
</dbReference>
<dbReference type="PANTHER" id="PTHR47027">
    <property type="entry name" value="REVERSE TRANSCRIPTASE DOMAIN-CONTAINING PROTEIN"/>
    <property type="match status" value="1"/>
</dbReference>